<reference evidence="2" key="1">
    <citation type="journal article" date="2021" name="Curr. Microbiol.">
        <title>Complete genome of nocamycin-producing strain Saccharothrix syringae NRRL B-16468 reveals the biosynthetic potential for secondary metabolites.</title>
        <authorList>
            <person name="Mo X."/>
            <person name="Yang S."/>
        </authorList>
    </citation>
    <scope>NUCLEOTIDE SEQUENCE [LARGE SCALE GENOMIC DNA]</scope>
    <source>
        <strain evidence="2">ATCC 51364 / DSM 43886 / JCM 6844 / KCTC 9398 / NBRC 14523 / NRRL B-16468 / INA 2240</strain>
    </source>
</reference>
<gene>
    <name evidence="1" type="ORF">EKG83_09855</name>
</gene>
<organism evidence="1 2">
    <name type="scientific">Saccharothrix syringae</name>
    <name type="common">Nocardiopsis syringae</name>
    <dbReference type="NCBI Taxonomy" id="103733"/>
    <lineage>
        <taxon>Bacteria</taxon>
        <taxon>Bacillati</taxon>
        <taxon>Actinomycetota</taxon>
        <taxon>Actinomycetes</taxon>
        <taxon>Pseudonocardiales</taxon>
        <taxon>Pseudonocardiaceae</taxon>
        <taxon>Saccharothrix</taxon>
    </lineage>
</organism>
<name>A0A5Q0GUJ6_SACSY</name>
<dbReference type="RefSeq" id="WP_153277975.1">
    <property type="nucleotide sequence ID" value="NZ_CP034550.1"/>
</dbReference>
<dbReference type="EMBL" id="CP034550">
    <property type="protein sequence ID" value="QFZ17747.1"/>
    <property type="molecule type" value="Genomic_DNA"/>
</dbReference>
<dbReference type="Proteomes" id="UP000325787">
    <property type="component" value="Chromosome"/>
</dbReference>
<protein>
    <submittedName>
        <fullName evidence="1">Uncharacterized protein</fullName>
    </submittedName>
</protein>
<evidence type="ECO:0000313" key="1">
    <source>
        <dbReference type="EMBL" id="QFZ17747.1"/>
    </source>
</evidence>
<sequence>MVQRQSRGQGESAWASAVAGGAWDRAAALYYSWTADEQERHLAGLDALQLFRLDAAAQRQVFDHPVSALLRIEAWVRRRPVPAEQRVAERLEQLRRGLITIDQLNDDEVRSLPLDDRVRLLSDLAGGVVVADDDERQIVRLLATTGTADRPTLVARLRSGGSALLRRLEAVVDGTENSALHSELRRLTFGALDPARALVEAENAPEIPWADPPLSQAARFRQRVHVEVLEWTSAGRLRLCLDALVGPVRVWRRTWDLDPLQLVAVRFLAAEPEVGARSGDVVNLPAVNLFSLRNKQFRQEMATVADVAALAMGGHGVIAAGSRAARLVAAVDLAYGAADLAVREMRDDLGCTAEGRQFLRAWDTVNQLVLVYGMARMVRSTPQVFRGLRDRCRGLESTGASRQRIQREVDQVLHQVEEVEQEVPRTQATAPSAGQPADVRVDRVLERFLRTVRRPGPSRSVVRAHPSRESFEATYALDPVRGVAPQDVGAFFRERPLRSRAREELVVHVRGALHLPPGATDHEVFHEMLHWASQRSGTNVLLGTYWNEGVTEWLARRWSGAATVRNAYDRNVRVVEQLAGVVGEDVMIHAYLDQRWRPLHVALEARLGSQAEVQRFFSLMRRVGGGDHGSRRLARALAKLGLVGAEDAPTSPGLRVPRRIPLP</sequence>
<dbReference type="KEGG" id="ssyi:EKG83_09855"/>
<accession>A0A5Q0GUJ6</accession>
<evidence type="ECO:0000313" key="2">
    <source>
        <dbReference type="Proteomes" id="UP000325787"/>
    </source>
</evidence>
<proteinExistence type="predicted"/>
<keyword evidence="2" id="KW-1185">Reference proteome</keyword>
<dbReference type="AlphaFoldDB" id="A0A5Q0GUJ6"/>